<evidence type="ECO:0000313" key="13">
    <source>
        <dbReference type="Proteomes" id="UP001519287"/>
    </source>
</evidence>
<name>A0ABS4IUT6_9BACL</name>
<dbReference type="RefSeq" id="WP_209972092.1">
    <property type="nucleotide sequence ID" value="NZ_JAGGLB010000008.1"/>
</dbReference>
<comment type="caution">
    <text evidence="12">The sequence shown here is derived from an EMBL/GenBank/DDBJ whole genome shotgun (WGS) entry which is preliminary data.</text>
</comment>
<evidence type="ECO:0000256" key="4">
    <source>
        <dbReference type="ARBA" id="ARBA00022448"/>
    </source>
</evidence>
<keyword evidence="4" id="KW-0813">Transport</keyword>
<keyword evidence="7" id="KW-1005">Bacterial flagellum biogenesis</keyword>
<evidence type="ECO:0000256" key="11">
    <source>
        <dbReference type="SAM" id="Coils"/>
    </source>
</evidence>
<dbReference type="InterPro" id="IPR053716">
    <property type="entry name" value="Flag_assembly_chemotaxis_eff"/>
</dbReference>
<evidence type="ECO:0000256" key="5">
    <source>
        <dbReference type="ARBA" id="ARBA00022475"/>
    </source>
</evidence>
<keyword evidence="12" id="KW-0282">Flagellum</keyword>
<keyword evidence="6" id="KW-0145">Chemotaxis</keyword>
<evidence type="ECO:0000256" key="8">
    <source>
        <dbReference type="ARBA" id="ARBA00022927"/>
    </source>
</evidence>
<feature type="coiled-coil region" evidence="11">
    <location>
        <begin position="32"/>
        <end position="93"/>
    </location>
</feature>
<keyword evidence="10" id="KW-1006">Bacterial flagellum protein export</keyword>
<evidence type="ECO:0000256" key="1">
    <source>
        <dbReference type="ARBA" id="ARBA00004413"/>
    </source>
</evidence>
<evidence type="ECO:0000256" key="9">
    <source>
        <dbReference type="ARBA" id="ARBA00023136"/>
    </source>
</evidence>
<dbReference type="NCBIfam" id="TIGR02473">
    <property type="entry name" value="flagell_FliJ"/>
    <property type="match status" value="1"/>
</dbReference>
<dbReference type="Pfam" id="PF02050">
    <property type="entry name" value="FliJ"/>
    <property type="match status" value="1"/>
</dbReference>
<comment type="subcellular location">
    <subcellularLocation>
        <location evidence="1">Cell membrane</location>
        <topology evidence="1">Peripheral membrane protein</topology>
        <orientation evidence="1">Cytoplasmic side</orientation>
    </subcellularLocation>
</comment>
<evidence type="ECO:0000256" key="6">
    <source>
        <dbReference type="ARBA" id="ARBA00022500"/>
    </source>
</evidence>
<gene>
    <name evidence="12" type="ORF">J2Z66_002944</name>
</gene>
<evidence type="ECO:0000313" key="12">
    <source>
        <dbReference type="EMBL" id="MBP1991337.1"/>
    </source>
</evidence>
<keyword evidence="8" id="KW-0653">Protein transport</keyword>
<keyword evidence="11" id="KW-0175">Coiled coil</keyword>
<protein>
    <recommendedName>
        <fullName evidence="3">Flagellar FliJ protein</fullName>
    </recommendedName>
</protein>
<keyword evidence="12" id="KW-0969">Cilium</keyword>
<reference evidence="12 13" key="1">
    <citation type="submission" date="2021-03" db="EMBL/GenBank/DDBJ databases">
        <title>Genomic Encyclopedia of Type Strains, Phase IV (KMG-IV): sequencing the most valuable type-strain genomes for metagenomic binning, comparative biology and taxonomic classification.</title>
        <authorList>
            <person name="Goeker M."/>
        </authorList>
    </citation>
    <scope>NUCLEOTIDE SEQUENCE [LARGE SCALE GENOMIC DNA]</scope>
    <source>
        <strain evidence="12 13">DSM 26048</strain>
    </source>
</reference>
<evidence type="ECO:0000256" key="10">
    <source>
        <dbReference type="ARBA" id="ARBA00023225"/>
    </source>
</evidence>
<dbReference type="InterPro" id="IPR012823">
    <property type="entry name" value="Flagell_FliJ"/>
</dbReference>
<accession>A0ABS4IUT6</accession>
<comment type="similarity">
    <text evidence="2">Belongs to the FliJ family.</text>
</comment>
<evidence type="ECO:0000256" key="7">
    <source>
        <dbReference type="ARBA" id="ARBA00022795"/>
    </source>
</evidence>
<keyword evidence="12" id="KW-0966">Cell projection</keyword>
<organism evidence="12 13">
    <name type="scientific">Paenibacillus eucommiae</name>
    <dbReference type="NCBI Taxonomy" id="1355755"/>
    <lineage>
        <taxon>Bacteria</taxon>
        <taxon>Bacillati</taxon>
        <taxon>Bacillota</taxon>
        <taxon>Bacilli</taxon>
        <taxon>Bacillales</taxon>
        <taxon>Paenibacillaceae</taxon>
        <taxon>Paenibacillus</taxon>
    </lineage>
</organism>
<dbReference type="EMBL" id="JAGGLB010000008">
    <property type="protein sequence ID" value="MBP1991337.1"/>
    <property type="molecule type" value="Genomic_DNA"/>
</dbReference>
<keyword evidence="13" id="KW-1185">Reference proteome</keyword>
<dbReference type="Proteomes" id="UP001519287">
    <property type="component" value="Unassembled WGS sequence"/>
</dbReference>
<keyword evidence="5" id="KW-1003">Cell membrane</keyword>
<sequence length="151" mass="17675">MKFQYSFQQIVNLKNNEKTQAEWILSEAIVRLHSEENGLTELDRQKTELSEQISKASADSIIISEMLLLQNYMNHLDQEIIKKNREVQIAQRLVVKEQAHLSEKMIDEKVWMKAREKAYVQFQALSGKKEQEALDEMTTNRFKRLSEASSS</sequence>
<evidence type="ECO:0000256" key="3">
    <source>
        <dbReference type="ARBA" id="ARBA00020392"/>
    </source>
</evidence>
<proteinExistence type="inferred from homology"/>
<keyword evidence="9" id="KW-0472">Membrane</keyword>
<evidence type="ECO:0000256" key="2">
    <source>
        <dbReference type="ARBA" id="ARBA00010004"/>
    </source>
</evidence>
<dbReference type="Gene3D" id="1.10.287.1700">
    <property type="match status" value="1"/>
</dbReference>